<feature type="transmembrane region" description="Helical" evidence="6">
    <location>
        <begin position="182"/>
        <end position="206"/>
    </location>
</feature>
<evidence type="ECO:0000313" key="7">
    <source>
        <dbReference type="EMBL" id="GAA0658518.1"/>
    </source>
</evidence>
<proteinExistence type="predicted"/>
<keyword evidence="4 6" id="KW-1133">Transmembrane helix</keyword>
<protein>
    <submittedName>
        <fullName evidence="7">ABC transporter permease</fullName>
    </submittedName>
</protein>
<feature type="transmembrane region" description="Helical" evidence="6">
    <location>
        <begin position="123"/>
        <end position="142"/>
    </location>
</feature>
<dbReference type="GO" id="GO:0005886">
    <property type="term" value="C:plasma membrane"/>
    <property type="evidence" value="ECO:0007669"/>
    <property type="project" value="UniProtKB-SubCell"/>
</dbReference>
<dbReference type="PANTHER" id="PTHR47089:SF1">
    <property type="entry name" value="GUANOSINE ABC TRANSPORTER PERMEASE PROTEIN NUPP"/>
    <property type="match status" value="1"/>
</dbReference>
<feature type="transmembrane region" description="Helical" evidence="6">
    <location>
        <begin position="20"/>
        <end position="45"/>
    </location>
</feature>
<comment type="subcellular location">
    <subcellularLocation>
        <location evidence="1">Cell membrane</location>
        <topology evidence="1">Multi-pass membrane protein</topology>
    </subcellularLocation>
</comment>
<keyword evidence="8" id="KW-1185">Reference proteome</keyword>
<dbReference type="PANTHER" id="PTHR47089">
    <property type="entry name" value="ABC TRANSPORTER, PERMEASE PROTEIN"/>
    <property type="match status" value="1"/>
</dbReference>
<evidence type="ECO:0000256" key="1">
    <source>
        <dbReference type="ARBA" id="ARBA00004651"/>
    </source>
</evidence>
<sequence>MSKFRQALERLVDASAKERIAVSAAALALSILVGALVVFVSGIVATCASPAFSVLGVGVCYDPINVFTELFLGALGHPEQGGWSPTNYRIAIALQQTTLLVFTGLAVAVSFRAGLFNIGVQGQLVFGALAAAVATIWAGAIAPSGVLGTVFLVPLGLLAGAVAGGLYGALPGALKAYGGANEVITTIMLNFIASNVAYVLVSTFLMPESSQLVQTAVIPAAAKIPNVPFIGFEARDAFSLVALVGALAFITGVAYLLAKTSFGYDIRTSGLQEQAAAYSGVDAKRTTVLSMALSGALAGVGGAVWVLMVKGRFLTGLPSLGFDGITVSILAGNNPIGVGAAAFLFGVLKSGTIAVDFSTDVPVELVDVLRGLIILFVAMPEFFRLIGKRYLGLGGEQRA</sequence>
<evidence type="ECO:0000256" key="2">
    <source>
        <dbReference type="ARBA" id="ARBA00022475"/>
    </source>
</evidence>
<evidence type="ECO:0000256" key="3">
    <source>
        <dbReference type="ARBA" id="ARBA00022692"/>
    </source>
</evidence>
<gene>
    <name evidence="7" type="ORF">GCM10009019_23610</name>
</gene>
<dbReference type="InterPro" id="IPR001851">
    <property type="entry name" value="ABC_transp_permease"/>
</dbReference>
<dbReference type="RefSeq" id="WP_227259554.1">
    <property type="nucleotide sequence ID" value="NZ_BAAADU010000002.1"/>
</dbReference>
<dbReference type="CDD" id="cd06580">
    <property type="entry name" value="TM_PBP1_transp_TpRbsC_like"/>
    <property type="match status" value="1"/>
</dbReference>
<dbReference type="Proteomes" id="UP001500194">
    <property type="component" value="Unassembled WGS sequence"/>
</dbReference>
<dbReference type="EMBL" id="BAAADU010000002">
    <property type="protein sequence ID" value="GAA0658518.1"/>
    <property type="molecule type" value="Genomic_DNA"/>
</dbReference>
<evidence type="ECO:0000256" key="6">
    <source>
        <dbReference type="SAM" id="Phobius"/>
    </source>
</evidence>
<dbReference type="GeneID" id="68572953"/>
<feature type="transmembrane region" description="Helical" evidence="6">
    <location>
        <begin position="288"/>
        <end position="308"/>
    </location>
</feature>
<name>A0AAV3T320_9EURY</name>
<dbReference type="Pfam" id="PF02653">
    <property type="entry name" value="BPD_transp_2"/>
    <property type="match status" value="1"/>
</dbReference>
<reference evidence="7 8" key="1">
    <citation type="journal article" date="2019" name="Int. J. Syst. Evol. Microbiol.">
        <title>The Global Catalogue of Microorganisms (GCM) 10K type strain sequencing project: providing services to taxonomists for standard genome sequencing and annotation.</title>
        <authorList>
            <consortium name="The Broad Institute Genomics Platform"/>
            <consortium name="The Broad Institute Genome Sequencing Center for Infectious Disease"/>
            <person name="Wu L."/>
            <person name="Ma J."/>
        </authorList>
    </citation>
    <scope>NUCLEOTIDE SEQUENCE [LARGE SCALE GENOMIC DNA]</scope>
    <source>
        <strain evidence="7 8">JCM 16327</strain>
    </source>
</reference>
<dbReference type="GO" id="GO:0022857">
    <property type="term" value="F:transmembrane transporter activity"/>
    <property type="evidence" value="ECO:0007669"/>
    <property type="project" value="InterPro"/>
</dbReference>
<feature type="transmembrane region" description="Helical" evidence="6">
    <location>
        <begin position="320"/>
        <end position="348"/>
    </location>
</feature>
<evidence type="ECO:0000256" key="4">
    <source>
        <dbReference type="ARBA" id="ARBA00022989"/>
    </source>
</evidence>
<dbReference type="AlphaFoldDB" id="A0AAV3T320"/>
<accession>A0AAV3T320</accession>
<keyword evidence="3 6" id="KW-0812">Transmembrane</keyword>
<keyword evidence="5 6" id="KW-0472">Membrane</keyword>
<comment type="caution">
    <text evidence="7">The sequence shown here is derived from an EMBL/GenBank/DDBJ whole genome shotgun (WGS) entry which is preliminary data.</text>
</comment>
<feature type="transmembrane region" description="Helical" evidence="6">
    <location>
        <begin position="237"/>
        <end position="258"/>
    </location>
</feature>
<feature type="transmembrane region" description="Helical" evidence="6">
    <location>
        <begin position="148"/>
        <end position="170"/>
    </location>
</feature>
<evidence type="ECO:0000256" key="5">
    <source>
        <dbReference type="ARBA" id="ARBA00023136"/>
    </source>
</evidence>
<keyword evidence="2" id="KW-1003">Cell membrane</keyword>
<feature type="transmembrane region" description="Helical" evidence="6">
    <location>
        <begin position="90"/>
        <end position="111"/>
    </location>
</feature>
<evidence type="ECO:0000313" key="8">
    <source>
        <dbReference type="Proteomes" id="UP001500194"/>
    </source>
</evidence>
<organism evidence="7 8">
    <name type="scientific">Salarchaeum japonicum</name>
    <dbReference type="NCBI Taxonomy" id="555573"/>
    <lineage>
        <taxon>Archaea</taxon>
        <taxon>Methanobacteriati</taxon>
        <taxon>Methanobacteriota</taxon>
        <taxon>Stenosarchaea group</taxon>
        <taxon>Halobacteria</taxon>
        <taxon>Halobacteriales</taxon>
        <taxon>Halobacteriaceae</taxon>
    </lineage>
</organism>